<evidence type="ECO:0000256" key="5">
    <source>
        <dbReference type="ARBA" id="ARBA00022741"/>
    </source>
</evidence>
<proteinExistence type="inferred from homology"/>
<dbReference type="RefSeq" id="WP_343796265.1">
    <property type="nucleotide sequence ID" value="NZ_BAAADJ010000005.1"/>
</dbReference>
<evidence type="ECO:0000256" key="4">
    <source>
        <dbReference type="ARBA" id="ARBA00022679"/>
    </source>
</evidence>
<dbReference type="EC" id="2.7.1.56" evidence="2 11"/>
<sequence>MIYTCTLNPSIDYLVEIEEVSLGKLNRAQKTAFYPGGKGINVSRVLKNLGVPNVALGYVGGFTGKFIQDFLERDGITQDFIQHDEPTRVNVKLKAEKETEINGQGANISEDMQQQLLDKLASLTQDDILVVAGSLPPSLPAKFYETIAKFCQENNIRFVIDTGGQTLKNLLKYKPFLIKPNHHELSDLLGVEIHSKEDVLQYAENLLDLGPTNILVTLGGEGAVLVSEETIAYANVPKGELKNSVGAGDSTVAGYLASFVETGDLLHAFKTGVACGSATAFSEDLCTKSEMEILLPQIAVKTIEKE</sequence>
<evidence type="ECO:0000256" key="6">
    <source>
        <dbReference type="ARBA" id="ARBA00022777"/>
    </source>
</evidence>
<dbReference type="InterPro" id="IPR022463">
    <property type="entry name" value="1-PFruKinase"/>
</dbReference>
<dbReference type="InterPro" id="IPR002173">
    <property type="entry name" value="Carboh/pur_kinase_PfkB_CS"/>
</dbReference>
<comment type="function">
    <text evidence="11">Catalyzes the ATP-dependent phosphorylation of fructose-l-phosphate to fructose-l,6-bisphosphate.</text>
</comment>
<evidence type="ECO:0000313" key="13">
    <source>
        <dbReference type="EMBL" id="GAA0318355.1"/>
    </source>
</evidence>
<comment type="similarity">
    <text evidence="1 11">Belongs to the carbohydrate kinase PfkB family.</text>
</comment>
<keyword evidence="7 11" id="KW-0067">ATP-binding</keyword>
<dbReference type="InterPro" id="IPR017583">
    <property type="entry name" value="Tagatose/fructose_Pkinase"/>
</dbReference>
<keyword evidence="6 11" id="KW-0418">Kinase</keyword>
<evidence type="ECO:0000256" key="9">
    <source>
        <dbReference type="ARBA" id="ARBA00047745"/>
    </source>
</evidence>
<evidence type="ECO:0000256" key="3">
    <source>
        <dbReference type="ARBA" id="ARBA00013596"/>
    </source>
</evidence>
<evidence type="ECO:0000259" key="12">
    <source>
        <dbReference type="Pfam" id="PF00294"/>
    </source>
</evidence>
<dbReference type="NCBIfam" id="TIGR03168">
    <property type="entry name" value="1-PFK"/>
    <property type="match status" value="1"/>
</dbReference>
<keyword evidence="4 10" id="KW-0808">Transferase</keyword>
<dbReference type="EMBL" id="BAAADJ010000005">
    <property type="protein sequence ID" value="GAA0318355.1"/>
    <property type="molecule type" value="Genomic_DNA"/>
</dbReference>
<dbReference type="Proteomes" id="UP001500782">
    <property type="component" value="Unassembled WGS sequence"/>
</dbReference>
<keyword evidence="14" id="KW-1185">Reference proteome</keyword>
<keyword evidence="5 11" id="KW-0547">Nucleotide-binding</keyword>
<comment type="catalytic activity">
    <reaction evidence="9 11">
        <text>beta-D-fructose 1-phosphate + ATP = beta-D-fructose 1,6-bisphosphate + ADP + H(+)</text>
        <dbReference type="Rhea" id="RHEA:14213"/>
        <dbReference type="ChEBI" id="CHEBI:15378"/>
        <dbReference type="ChEBI" id="CHEBI:30616"/>
        <dbReference type="ChEBI" id="CHEBI:32966"/>
        <dbReference type="ChEBI" id="CHEBI:138881"/>
        <dbReference type="ChEBI" id="CHEBI:456216"/>
        <dbReference type="EC" id="2.7.1.56"/>
    </reaction>
</comment>
<comment type="caution">
    <text evidence="13">The sequence shown here is derived from an EMBL/GenBank/DDBJ whole genome shotgun (WGS) entry which is preliminary data.</text>
</comment>
<dbReference type="PROSITE" id="PS00583">
    <property type="entry name" value="PFKB_KINASES_1"/>
    <property type="match status" value="1"/>
</dbReference>
<dbReference type="PANTHER" id="PTHR46566">
    <property type="entry name" value="1-PHOSPHOFRUCTOKINASE-RELATED"/>
    <property type="match status" value="1"/>
</dbReference>
<dbReference type="CDD" id="cd01164">
    <property type="entry name" value="FruK_PfkB_like"/>
    <property type="match status" value="1"/>
</dbReference>
<dbReference type="NCBIfam" id="TIGR03828">
    <property type="entry name" value="pfkB"/>
    <property type="match status" value="1"/>
</dbReference>
<dbReference type="PIRSF" id="PIRSF000535">
    <property type="entry name" value="1PFK/6PFK/LacC"/>
    <property type="match status" value="1"/>
</dbReference>
<evidence type="ECO:0000256" key="10">
    <source>
        <dbReference type="PIRNR" id="PIRNR000535"/>
    </source>
</evidence>
<feature type="domain" description="Carbohydrate kinase PfkB" evidence="12">
    <location>
        <begin position="7"/>
        <end position="285"/>
    </location>
</feature>
<dbReference type="PROSITE" id="PS00584">
    <property type="entry name" value="PFKB_KINASES_2"/>
    <property type="match status" value="1"/>
</dbReference>
<accession>A0ABN0VVR6</accession>
<organism evidence="13 14">
    <name type="scientific">Bacillus carboniphilus</name>
    <dbReference type="NCBI Taxonomy" id="86663"/>
    <lineage>
        <taxon>Bacteria</taxon>
        <taxon>Bacillati</taxon>
        <taxon>Bacillota</taxon>
        <taxon>Bacilli</taxon>
        <taxon>Bacillales</taxon>
        <taxon>Bacillaceae</taxon>
        <taxon>Bacillus</taxon>
    </lineage>
</organism>
<dbReference type="SUPFAM" id="SSF53613">
    <property type="entry name" value="Ribokinase-like"/>
    <property type="match status" value="1"/>
</dbReference>
<dbReference type="InterPro" id="IPR011611">
    <property type="entry name" value="PfkB_dom"/>
</dbReference>
<reference evidence="13 14" key="1">
    <citation type="journal article" date="2019" name="Int. J. Syst. Evol. Microbiol.">
        <title>The Global Catalogue of Microorganisms (GCM) 10K type strain sequencing project: providing services to taxonomists for standard genome sequencing and annotation.</title>
        <authorList>
            <consortium name="The Broad Institute Genomics Platform"/>
            <consortium name="The Broad Institute Genome Sequencing Center for Infectious Disease"/>
            <person name="Wu L."/>
            <person name="Ma J."/>
        </authorList>
    </citation>
    <scope>NUCLEOTIDE SEQUENCE [LARGE SCALE GENOMIC DNA]</scope>
    <source>
        <strain evidence="13 14">JCM 9731</strain>
    </source>
</reference>
<evidence type="ECO:0000256" key="8">
    <source>
        <dbReference type="ARBA" id="ARBA00032802"/>
    </source>
</evidence>
<gene>
    <name evidence="13" type="primary">pfkB</name>
    <name evidence="13" type="ORF">GCM10008967_06140</name>
</gene>
<protein>
    <recommendedName>
        <fullName evidence="3 11">1-phosphofructokinase</fullName>
        <shortName evidence="11">Fru1PK</shortName>
        <ecNumber evidence="2 11">2.7.1.56</ecNumber>
    </recommendedName>
    <alternativeName>
        <fullName evidence="8 11">Fructose 1-phosphate kinase</fullName>
    </alternativeName>
</protein>
<dbReference type="Pfam" id="PF00294">
    <property type="entry name" value="PfkB"/>
    <property type="match status" value="1"/>
</dbReference>
<dbReference type="Gene3D" id="3.40.1190.20">
    <property type="match status" value="1"/>
</dbReference>
<evidence type="ECO:0000256" key="7">
    <source>
        <dbReference type="ARBA" id="ARBA00022840"/>
    </source>
</evidence>
<evidence type="ECO:0000313" key="14">
    <source>
        <dbReference type="Proteomes" id="UP001500782"/>
    </source>
</evidence>
<dbReference type="InterPro" id="IPR029056">
    <property type="entry name" value="Ribokinase-like"/>
</dbReference>
<evidence type="ECO:0000256" key="11">
    <source>
        <dbReference type="RuleBase" id="RU369061"/>
    </source>
</evidence>
<evidence type="ECO:0000256" key="2">
    <source>
        <dbReference type="ARBA" id="ARBA00012131"/>
    </source>
</evidence>
<name>A0ABN0VVR6_9BACI</name>
<evidence type="ECO:0000256" key="1">
    <source>
        <dbReference type="ARBA" id="ARBA00010688"/>
    </source>
</evidence>
<dbReference type="PANTHER" id="PTHR46566:SF1">
    <property type="entry name" value="1-PHOSPHOFRUCTOKINASE"/>
    <property type="match status" value="1"/>
</dbReference>